<evidence type="ECO:0000313" key="3">
    <source>
        <dbReference type="Proteomes" id="UP001062901"/>
    </source>
</evidence>
<proteinExistence type="predicted"/>
<dbReference type="SUPFAM" id="SSF158634">
    <property type="entry name" value="RPA2825-like"/>
    <property type="match status" value="1"/>
</dbReference>
<comment type="caution">
    <text evidence="2">The sequence shown here is derived from an EMBL/GenBank/DDBJ whole genome shotgun (WGS) entry which is preliminary data.</text>
</comment>
<gene>
    <name evidence="2" type="ORF">AA15669_0354</name>
</gene>
<evidence type="ECO:0000259" key="1">
    <source>
        <dbReference type="Pfam" id="PF12200"/>
    </source>
</evidence>
<dbReference type="RefSeq" id="WP_018979902.1">
    <property type="nucleotide sequence ID" value="NZ_BAQD01000003.1"/>
</dbReference>
<accession>A0ABQ0NWP8</accession>
<dbReference type="Pfam" id="PF12200">
    <property type="entry name" value="DUF3597"/>
    <property type="match status" value="1"/>
</dbReference>
<keyword evidence="3" id="KW-1185">Reference proteome</keyword>
<dbReference type="Proteomes" id="UP001062901">
    <property type="component" value="Unassembled WGS sequence"/>
</dbReference>
<dbReference type="EMBL" id="BAQD01000003">
    <property type="protein sequence ID" value="GBQ05198.1"/>
    <property type="molecule type" value="Genomic_DNA"/>
</dbReference>
<organism evidence="2 3">
    <name type="scientific">Saccharibacter floricola DSM 15669</name>
    <dbReference type="NCBI Taxonomy" id="1123227"/>
    <lineage>
        <taxon>Bacteria</taxon>
        <taxon>Pseudomonadati</taxon>
        <taxon>Pseudomonadota</taxon>
        <taxon>Alphaproteobacteria</taxon>
        <taxon>Acetobacterales</taxon>
        <taxon>Acetobacteraceae</taxon>
        <taxon>Saccharibacter</taxon>
    </lineage>
</organism>
<feature type="domain" description="DUF3597" evidence="1">
    <location>
        <begin position="3"/>
        <end position="128"/>
    </location>
</feature>
<reference evidence="2" key="1">
    <citation type="submission" date="2013-04" db="EMBL/GenBank/DDBJ databases">
        <title>The genome sequencing project of 58 acetic acid bacteria.</title>
        <authorList>
            <person name="Okamoto-Kainuma A."/>
            <person name="Ishikawa M."/>
            <person name="Umino S."/>
            <person name="Koizumi Y."/>
            <person name="Shiwa Y."/>
            <person name="Yoshikawa H."/>
            <person name="Matsutani M."/>
            <person name="Matsushita K."/>
        </authorList>
    </citation>
    <scope>NUCLEOTIDE SEQUENCE</scope>
    <source>
        <strain evidence="2">DSM 15669</strain>
    </source>
</reference>
<dbReference type="InterPro" id="IPR022016">
    <property type="entry name" value="DUF3597"/>
</dbReference>
<evidence type="ECO:0000313" key="2">
    <source>
        <dbReference type="EMBL" id="GBQ05198.1"/>
    </source>
</evidence>
<sequence>MGLFSDIVSKVVHFAAGSSSAQAAEAPQAASAPAAAPSAESGAAPSVAQVDVEAVLKDLAAKAGQPSNYQTSIVDLLKLLGLDSSLTSRQKLADELHYSGDKNDTATMNVWLIKQVYSELAQNGGKLPSNWGQ</sequence>
<protein>
    <recommendedName>
        <fullName evidence="1">DUF3597 domain-containing protein</fullName>
    </recommendedName>
</protein>
<name>A0ABQ0NWP8_9PROT</name>